<evidence type="ECO:0000313" key="1">
    <source>
        <dbReference type="EMBL" id="OHA22122.1"/>
    </source>
</evidence>
<accession>A0A1G2MGJ9</accession>
<reference evidence="1 2" key="1">
    <citation type="journal article" date="2016" name="Nat. Commun.">
        <title>Thousands of microbial genomes shed light on interconnected biogeochemical processes in an aquifer system.</title>
        <authorList>
            <person name="Anantharaman K."/>
            <person name="Brown C.T."/>
            <person name="Hug L.A."/>
            <person name="Sharon I."/>
            <person name="Castelle C.J."/>
            <person name="Probst A.J."/>
            <person name="Thomas B.C."/>
            <person name="Singh A."/>
            <person name="Wilkins M.J."/>
            <person name="Karaoz U."/>
            <person name="Brodie E.L."/>
            <person name="Williams K.H."/>
            <person name="Hubbard S.S."/>
            <person name="Banfield J.F."/>
        </authorList>
    </citation>
    <scope>NUCLEOTIDE SEQUENCE [LARGE SCALE GENOMIC DNA]</scope>
</reference>
<dbReference type="AlphaFoldDB" id="A0A1G2MGJ9"/>
<sequence length="245" mass="28368">MEYSFPDVIRRRIEHFWGYGSLNATVWFVGMEEGLGPTTDTQELETRFRAADGKTTIDMRRDMSHLVGHMKWFRSGAPIQPTWKHPIALYLYLKNHRIPTSEEIREHQGLILGDSILKESSTIELMPLPSQKAHESTWLYASYPVLGLRTRKEYLRTYKPARILGLKQLIAEHTPKLIIFFSVGYLPEWAQVIGKTPEEVTHQMYFVRNEKTAFCIIPQGASFGMSYKRLYNFASRVKDQVVLAA</sequence>
<organism evidence="1 2">
    <name type="scientific">Candidatus Taylorbacteria bacterium RIFCSPHIGHO2_02_FULL_43_32b</name>
    <dbReference type="NCBI Taxonomy" id="1802306"/>
    <lineage>
        <taxon>Bacteria</taxon>
        <taxon>Candidatus Tayloriibacteriota</taxon>
    </lineage>
</organism>
<comment type="caution">
    <text evidence="1">The sequence shown here is derived from an EMBL/GenBank/DDBJ whole genome shotgun (WGS) entry which is preliminary data.</text>
</comment>
<proteinExistence type="predicted"/>
<dbReference type="EMBL" id="MHRK01000059">
    <property type="protein sequence ID" value="OHA22122.1"/>
    <property type="molecule type" value="Genomic_DNA"/>
</dbReference>
<name>A0A1G2MGJ9_9BACT</name>
<dbReference type="STRING" id="1802306.A3C72_01505"/>
<gene>
    <name evidence="1" type="ORF">A3C72_01505</name>
</gene>
<evidence type="ECO:0000313" key="2">
    <source>
        <dbReference type="Proteomes" id="UP000177130"/>
    </source>
</evidence>
<dbReference type="Proteomes" id="UP000177130">
    <property type="component" value="Unassembled WGS sequence"/>
</dbReference>
<protein>
    <submittedName>
        <fullName evidence="1">Uncharacterized protein</fullName>
    </submittedName>
</protein>